<keyword evidence="1 2" id="KW-0443">Lipid metabolism</keyword>
<accession>J0LL52</accession>
<feature type="compositionally biased region" description="Basic and acidic residues" evidence="3">
    <location>
        <begin position="1"/>
        <end position="10"/>
    </location>
</feature>
<dbReference type="AlphaFoldDB" id="J0LL52"/>
<dbReference type="InterPro" id="IPR037483">
    <property type="entry name" value="YjjU-like"/>
</dbReference>
<feature type="short sequence motif" description="DGA/G" evidence="2">
    <location>
        <begin position="188"/>
        <end position="190"/>
    </location>
</feature>
<dbReference type="InterPro" id="IPR002641">
    <property type="entry name" value="PNPLA_dom"/>
</dbReference>
<dbReference type="InterPro" id="IPR016035">
    <property type="entry name" value="Acyl_Trfase/lysoPLipase"/>
</dbReference>
<dbReference type="EMBL" id="AGZS01000006">
    <property type="protein sequence ID" value="EJD64527.1"/>
    <property type="molecule type" value="Genomic_DNA"/>
</dbReference>
<dbReference type="Proteomes" id="UP000006415">
    <property type="component" value="Unassembled WGS sequence"/>
</dbReference>
<dbReference type="InterPro" id="IPR045943">
    <property type="entry name" value="DUF6363"/>
</dbReference>
<feature type="active site" description="Proton acceptor" evidence="2">
    <location>
        <position position="188"/>
    </location>
</feature>
<feature type="region of interest" description="Disordered" evidence="3">
    <location>
        <begin position="1"/>
        <end position="23"/>
    </location>
</feature>
<proteinExistence type="predicted"/>
<evidence type="ECO:0000256" key="2">
    <source>
        <dbReference type="PROSITE-ProRule" id="PRU01161"/>
    </source>
</evidence>
<feature type="domain" description="PNPLA" evidence="4">
    <location>
        <begin position="32"/>
        <end position="201"/>
    </location>
</feature>
<gene>
    <name evidence="5" type="ORF">HMPREF9156_01022</name>
</gene>
<evidence type="ECO:0000256" key="3">
    <source>
        <dbReference type="SAM" id="MobiDB-lite"/>
    </source>
</evidence>
<dbReference type="Gene3D" id="3.40.1090.10">
    <property type="entry name" value="Cytosolic phospholipase A2 catalytic domain"/>
    <property type="match status" value="2"/>
</dbReference>
<evidence type="ECO:0000313" key="6">
    <source>
        <dbReference type="Proteomes" id="UP000006415"/>
    </source>
</evidence>
<dbReference type="SUPFAM" id="SSF52151">
    <property type="entry name" value="FabD/lysophospholipase-like"/>
    <property type="match status" value="1"/>
</dbReference>
<organism evidence="5 6">
    <name type="scientific">Scardovia wiggsiae F0424</name>
    <dbReference type="NCBI Taxonomy" id="857290"/>
    <lineage>
        <taxon>Bacteria</taxon>
        <taxon>Bacillati</taxon>
        <taxon>Actinomycetota</taxon>
        <taxon>Actinomycetes</taxon>
        <taxon>Bifidobacteriales</taxon>
        <taxon>Bifidobacteriaceae</taxon>
        <taxon>Scardovia</taxon>
    </lineage>
</organism>
<keyword evidence="2" id="KW-0442">Lipid degradation</keyword>
<dbReference type="GO" id="GO:0016042">
    <property type="term" value="P:lipid catabolic process"/>
    <property type="evidence" value="ECO:0007669"/>
    <property type="project" value="UniProtKB-UniRule"/>
</dbReference>
<comment type="caution">
    <text evidence="2">Lacks conserved residue(s) required for the propagation of feature annotation.</text>
</comment>
<dbReference type="STRING" id="857290.HMPREF9156_01022"/>
<sequence length="306" mass="34203">MDMDRQRQVRADSMPAVQGSPSAEDASATVGVIDVGGGFRSIFGTGVLDACLEHNIHFDRCYGVSAGSADMASYLSGQYRRNLRFYTEYSFRSQYASFHNMLSQRDFINLDYIYSGLSNHDGEYPLDYEALRDNPATLTVVACNANTGEPHYFTKDDISQDNYDIFKASSCVPAANAPYIINGVPYFDGGIADPVPVEKAFEDGCTKVVLVLTRQKDVLREPAHDRIPGRLLKRQYPAAAERVLNRYKLYNSQISLAKQYEEKGEVLILAPDDLHGLDTLKKTRQGLFDMYDDGLKQIAQIQEFIG</sequence>
<evidence type="ECO:0000256" key="1">
    <source>
        <dbReference type="ARBA" id="ARBA00023098"/>
    </source>
</evidence>
<evidence type="ECO:0000259" key="4">
    <source>
        <dbReference type="PROSITE" id="PS51635"/>
    </source>
</evidence>
<dbReference type="Pfam" id="PF19890">
    <property type="entry name" value="DUF6363"/>
    <property type="match status" value="1"/>
</dbReference>
<feature type="short sequence motif" description="GXSXG" evidence="2">
    <location>
        <begin position="63"/>
        <end position="67"/>
    </location>
</feature>
<dbReference type="CDD" id="cd07208">
    <property type="entry name" value="Pat_hypo_Ecoli_yjju_like"/>
    <property type="match status" value="1"/>
</dbReference>
<dbReference type="HOGENOM" id="CLU_048271_1_0_11"/>
<feature type="active site" description="Nucleophile" evidence="2">
    <location>
        <position position="65"/>
    </location>
</feature>
<dbReference type="Pfam" id="PF01734">
    <property type="entry name" value="Patatin"/>
    <property type="match status" value="1"/>
</dbReference>
<protein>
    <recommendedName>
        <fullName evidence="4">PNPLA domain-containing protein</fullName>
    </recommendedName>
</protein>
<reference evidence="5 6" key="1">
    <citation type="submission" date="2012-01" db="EMBL/GenBank/DDBJ databases">
        <title>The Genome Sequence of Scardovia wiggsiae F0424.</title>
        <authorList>
            <consortium name="The Broad Institute Genome Sequencing Platform"/>
            <person name="Earl A."/>
            <person name="Ward D."/>
            <person name="Feldgarden M."/>
            <person name="Gevers D."/>
            <person name="Izard J."/>
            <person name="Ganesan A."/>
            <person name="Baranova O.V."/>
            <person name="Blanton J.M."/>
            <person name="Tanner A.C."/>
            <person name="Mathney J."/>
            <person name="Dewhirst F.E."/>
            <person name="Young S.K."/>
            <person name="Zeng Q."/>
            <person name="Gargeya S."/>
            <person name="Fitzgerald M."/>
            <person name="Haas B."/>
            <person name="Abouelleil A."/>
            <person name="Alvarado L."/>
            <person name="Arachchi H.M."/>
            <person name="Berlin A."/>
            <person name="Chapman S.B."/>
            <person name="Gearin G."/>
            <person name="Goldberg J."/>
            <person name="Griggs A."/>
            <person name="Gujja S."/>
            <person name="Hansen M."/>
            <person name="Heiman D."/>
            <person name="Howarth C."/>
            <person name="Larimer J."/>
            <person name="Lui A."/>
            <person name="MacDonald P.J.P."/>
            <person name="McCowen C."/>
            <person name="Montmayeur A."/>
            <person name="Murphy C."/>
            <person name="Neiman D."/>
            <person name="Pearson M."/>
            <person name="Priest M."/>
            <person name="Roberts A."/>
            <person name="Saif S."/>
            <person name="Shea T."/>
            <person name="Sisk P."/>
            <person name="Stolte C."/>
            <person name="Sykes S."/>
            <person name="Wortman J."/>
            <person name="Nusbaum C."/>
            <person name="Birren B."/>
        </authorList>
    </citation>
    <scope>NUCLEOTIDE SEQUENCE [LARGE SCALE GENOMIC DNA]</scope>
    <source>
        <strain evidence="5 6">F0424</strain>
    </source>
</reference>
<comment type="caution">
    <text evidence="5">The sequence shown here is derived from an EMBL/GenBank/DDBJ whole genome shotgun (WGS) entry which is preliminary data.</text>
</comment>
<name>J0LL52_9BIFI</name>
<dbReference type="PROSITE" id="PS51635">
    <property type="entry name" value="PNPLA"/>
    <property type="match status" value="1"/>
</dbReference>
<dbReference type="GO" id="GO:0016787">
    <property type="term" value="F:hydrolase activity"/>
    <property type="evidence" value="ECO:0007669"/>
    <property type="project" value="UniProtKB-UniRule"/>
</dbReference>
<keyword evidence="2" id="KW-0378">Hydrolase</keyword>
<keyword evidence="6" id="KW-1185">Reference proteome</keyword>
<evidence type="ECO:0000313" key="5">
    <source>
        <dbReference type="EMBL" id="EJD64527.1"/>
    </source>
</evidence>
<dbReference type="eggNOG" id="COG4667">
    <property type="taxonomic scope" value="Bacteria"/>
</dbReference>